<accession>A0A5C1QFM1</accession>
<keyword evidence="1" id="KW-0697">Rotamase</keyword>
<evidence type="ECO:0000256" key="1">
    <source>
        <dbReference type="PROSITE-ProRule" id="PRU00278"/>
    </source>
</evidence>
<sequence length="349" mass="39105">MEFTMKKIFLIVLSVLSLTIASGQSVFDTVVAQVKLTKTELIKLSYVEEKLDAAEKQVGRPFTVEEKDFILDSIINNEIIKQAAARDGINVTEDMILNMLRQQAGGNASDQQIKDAVVAQYKSSWEDVSKALIEQLSLQEYIKIAGAEELKKYAVPPTQEEIVEFYNNNKTKFVNPDMVRVNHIFFSTQGKDDKGVQEAKKKADDALLLIKKGSKTFDELVQEVSEDRNSALNGGELGFIARDDANTVQLLGTEFINTVFNLPMDKIHGVYKSNSGYHIVEITEKRSARLLKLTDPINPSTPATVAQYIQQSLGQQKSTQAFAQVTEIVIQRLRKEAVIKVMDKSIPWK</sequence>
<dbReference type="OrthoDB" id="370337at2"/>
<dbReference type="InterPro" id="IPR046357">
    <property type="entry name" value="PPIase_dom_sf"/>
</dbReference>
<dbReference type="InterPro" id="IPR000297">
    <property type="entry name" value="PPIase_PpiC"/>
</dbReference>
<dbReference type="KEGG" id="sper:EW093_14495"/>
<feature type="chain" id="PRO_5022986264" description="PpiC domain-containing protein" evidence="2">
    <location>
        <begin position="24"/>
        <end position="349"/>
    </location>
</feature>
<dbReference type="SUPFAM" id="SSF109998">
    <property type="entry name" value="Triger factor/SurA peptide-binding domain-like"/>
    <property type="match status" value="1"/>
</dbReference>
<dbReference type="PROSITE" id="PS50198">
    <property type="entry name" value="PPIC_PPIASE_2"/>
    <property type="match status" value="1"/>
</dbReference>
<feature type="domain" description="PpiC" evidence="3">
    <location>
        <begin position="176"/>
        <end position="284"/>
    </location>
</feature>
<dbReference type="InterPro" id="IPR050245">
    <property type="entry name" value="PrsA_foldase"/>
</dbReference>
<keyword evidence="1" id="KW-0413">Isomerase</keyword>
<dbReference type="Gene3D" id="1.10.4030.10">
    <property type="entry name" value="Porin chaperone SurA, peptide-binding domain"/>
    <property type="match status" value="1"/>
</dbReference>
<dbReference type="PANTHER" id="PTHR47245">
    <property type="entry name" value="PEPTIDYLPROLYL ISOMERASE"/>
    <property type="match status" value="1"/>
</dbReference>
<dbReference type="SUPFAM" id="SSF54534">
    <property type="entry name" value="FKBP-like"/>
    <property type="match status" value="1"/>
</dbReference>
<evidence type="ECO:0000259" key="3">
    <source>
        <dbReference type="PROSITE" id="PS50198"/>
    </source>
</evidence>
<proteinExistence type="predicted"/>
<keyword evidence="2" id="KW-0732">Signal</keyword>
<evidence type="ECO:0000313" key="4">
    <source>
        <dbReference type="EMBL" id="QEN05859.1"/>
    </source>
</evidence>
<reference evidence="4 5" key="1">
    <citation type="submission" date="2019-02" db="EMBL/GenBank/DDBJ databases">
        <authorList>
            <person name="Fomenkov A."/>
            <person name="Dubinina G."/>
            <person name="Grabovich M."/>
            <person name="Vincze T."/>
            <person name="Roberts R.J."/>
        </authorList>
    </citation>
    <scope>NUCLEOTIDE SEQUENCE [LARGE SCALE GENOMIC DNA]</scope>
    <source>
        <strain evidence="4 5">P</strain>
    </source>
</reference>
<dbReference type="Proteomes" id="UP000323824">
    <property type="component" value="Chromosome"/>
</dbReference>
<dbReference type="GO" id="GO:0003755">
    <property type="term" value="F:peptidyl-prolyl cis-trans isomerase activity"/>
    <property type="evidence" value="ECO:0007669"/>
    <property type="project" value="UniProtKB-KW"/>
</dbReference>
<evidence type="ECO:0000313" key="5">
    <source>
        <dbReference type="Proteomes" id="UP000323824"/>
    </source>
</evidence>
<name>A0A5C1QFM1_9SPIO</name>
<evidence type="ECO:0000256" key="2">
    <source>
        <dbReference type="SAM" id="SignalP"/>
    </source>
</evidence>
<dbReference type="EMBL" id="CP035807">
    <property type="protein sequence ID" value="QEN05859.1"/>
    <property type="molecule type" value="Genomic_DNA"/>
</dbReference>
<dbReference type="PANTHER" id="PTHR47245:SF2">
    <property type="entry name" value="PEPTIDYL-PROLYL CIS-TRANS ISOMERASE HP_0175-RELATED"/>
    <property type="match status" value="1"/>
</dbReference>
<keyword evidence="5" id="KW-1185">Reference proteome</keyword>
<organism evidence="4 5">
    <name type="scientific">Thiospirochaeta perfilievii</name>
    <dbReference type="NCBI Taxonomy" id="252967"/>
    <lineage>
        <taxon>Bacteria</taxon>
        <taxon>Pseudomonadati</taxon>
        <taxon>Spirochaetota</taxon>
        <taxon>Spirochaetia</taxon>
        <taxon>Spirochaetales</taxon>
        <taxon>Spirochaetaceae</taxon>
        <taxon>Thiospirochaeta</taxon>
    </lineage>
</organism>
<protein>
    <recommendedName>
        <fullName evidence="3">PpiC domain-containing protein</fullName>
    </recommendedName>
</protein>
<dbReference type="Gene3D" id="3.10.50.40">
    <property type="match status" value="1"/>
</dbReference>
<gene>
    <name evidence="4" type="ORF">EW093_14495</name>
</gene>
<reference evidence="4 5" key="2">
    <citation type="submission" date="2019-09" db="EMBL/GenBank/DDBJ databases">
        <title>Complete Genome Sequence and Methylome Analysis of free living Spirochaetas.</title>
        <authorList>
            <person name="Leshcheva N."/>
            <person name="Mikheeva N."/>
        </authorList>
    </citation>
    <scope>NUCLEOTIDE SEQUENCE [LARGE SCALE GENOMIC DNA]</scope>
    <source>
        <strain evidence="4 5">P</strain>
    </source>
</reference>
<dbReference type="AlphaFoldDB" id="A0A5C1QFM1"/>
<dbReference type="Pfam" id="PF13616">
    <property type="entry name" value="Rotamase_3"/>
    <property type="match status" value="1"/>
</dbReference>
<feature type="signal peptide" evidence="2">
    <location>
        <begin position="1"/>
        <end position="23"/>
    </location>
</feature>
<dbReference type="InterPro" id="IPR027304">
    <property type="entry name" value="Trigger_fact/SurA_dom_sf"/>
</dbReference>